<evidence type="ECO:0000256" key="3">
    <source>
        <dbReference type="ARBA" id="ARBA00022692"/>
    </source>
</evidence>
<evidence type="ECO:0000256" key="2">
    <source>
        <dbReference type="ARBA" id="ARBA00005587"/>
    </source>
</evidence>
<comment type="subcellular location">
    <subcellularLocation>
        <location evidence="1">Membrane</location>
        <topology evidence="1">Multi-pass membrane protein</topology>
    </subcellularLocation>
</comment>
<dbReference type="RefSeq" id="WP_240984650.1">
    <property type="nucleotide sequence ID" value="NZ_CDGJ01000036.1"/>
</dbReference>
<reference evidence="7" key="2">
    <citation type="submission" date="2020-01" db="EMBL/GenBank/DDBJ databases">
        <authorList>
            <person name="Hornung B."/>
        </authorList>
    </citation>
    <scope>NUCLEOTIDE SEQUENCE</scope>
    <source>
        <strain evidence="7">PacBioINE</strain>
    </source>
</reference>
<dbReference type="Proteomes" id="UP000836597">
    <property type="component" value="Chromosome"/>
</dbReference>
<reference evidence="8" key="1">
    <citation type="submission" date="2014-11" db="EMBL/GenBank/DDBJ databases">
        <authorList>
            <person name="Hornung B.V."/>
        </authorList>
    </citation>
    <scope>NUCLEOTIDE SEQUENCE</scope>
    <source>
        <strain evidence="8">INE</strain>
    </source>
</reference>
<evidence type="ECO:0000313" key="9">
    <source>
        <dbReference type="Proteomes" id="UP001071230"/>
    </source>
</evidence>
<dbReference type="EMBL" id="CDGJ01000036">
    <property type="protein sequence ID" value="CEJ06953.1"/>
    <property type="molecule type" value="Genomic_DNA"/>
</dbReference>
<evidence type="ECO:0000313" key="8">
    <source>
        <dbReference type="EMBL" id="CEJ06953.1"/>
    </source>
</evidence>
<dbReference type="InterPro" id="IPR051633">
    <property type="entry name" value="AceTr"/>
</dbReference>
<dbReference type="Proteomes" id="UP001071230">
    <property type="component" value="Unassembled WGS sequence"/>
</dbReference>
<evidence type="ECO:0000256" key="1">
    <source>
        <dbReference type="ARBA" id="ARBA00004141"/>
    </source>
</evidence>
<evidence type="ECO:0000313" key="7">
    <source>
        <dbReference type="EMBL" id="CAA7601079.1"/>
    </source>
</evidence>
<feature type="transmembrane region" description="Helical" evidence="6">
    <location>
        <begin position="161"/>
        <end position="185"/>
    </location>
</feature>
<feature type="transmembrane region" description="Helical" evidence="6">
    <location>
        <begin position="107"/>
        <end position="126"/>
    </location>
</feature>
<dbReference type="AlphaFoldDB" id="A0A8S0W7S6"/>
<dbReference type="EMBL" id="LR746496">
    <property type="protein sequence ID" value="CAA7601079.1"/>
    <property type="molecule type" value="Genomic_DNA"/>
</dbReference>
<dbReference type="Pfam" id="PF01184">
    <property type="entry name" value="Gpr1_Fun34_YaaH"/>
    <property type="match status" value="1"/>
</dbReference>
<evidence type="ECO:0000256" key="5">
    <source>
        <dbReference type="ARBA" id="ARBA00023136"/>
    </source>
</evidence>
<feature type="transmembrane region" description="Helical" evidence="6">
    <location>
        <begin position="72"/>
        <end position="95"/>
    </location>
</feature>
<accession>A0A8S0W7S6</accession>
<dbReference type="PANTHER" id="PTHR31123">
    <property type="entry name" value="ACCUMULATION OF DYADS PROTEIN 2-RELATED"/>
    <property type="match status" value="1"/>
</dbReference>
<dbReference type="GO" id="GO:0005886">
    <property type="term" value="C:plasma membrane"/>
    <property type="evidence" value="ECO:0007669"/>
    <property type="project" value="TreeGrafter"/>
</dbReference>
<keyword evidence="4 6" id="KW-1133">Transmembrane helix</keyword>
<comment type="similarity">
    <text evidence="2">Belongs to the acetate uptake transporter (AceTr) (TC 2.A.96) family.</text>
</comment>
<feature type="transmembrane region" description="Helical" evidence="6">
    <location>
        <begin position="133"/>
        <end position="155"/>
    </location>
</feature>
<proteinExistence type="inferred from homology"/>
<keyword evidence="3 6" id="KW-0812">Transmembrane</keyword>
<keyword evidence="9" id="KW-1185">Reference proteome</keyword>
<evidence type="ECO:0000256" key="6">
    <source>
        <dbReference type="SAM" id="Phobius"/>
    </source>
</evidence>
<dbReference type="PANTHER" id="PTHR31123:SF1">
    <property type="entry name" value="ACCUMULATION OF DYADS PROTEIN 2-RELATED"/>
    <property type="match status" value="1"/>
</dbReference>
<name>A0A8S0W7S6_9FIRM</name>
<feature type="transmembrane region" description="Helical" evidence="6">
    <location>
        <begin position="37"/>
        <end position="60"/>
    </location>
</feature>
<keyword evidence="5 6" id="KW-0472">Membrane</keyword>
<evidence type="ECO:0000256" key="4">
    <source>
        <dbReference type="ARBA" id="ARBA00022989"/>
    </source>
</evidence>
<sequence length="207" mass="21952">MAEVTEIRESSIADPGPLGLAGFALTTFILSMSNAQLVPAALGALFVPVALFYGGIAQILAGMWEFKKNNTFGAAAFTTYGAFWLSLASIIILGGLKLISFGSSEPIAIGLFLVGFTVFNTYMWIATFRLNNALLAVFTFLEITFILLDLANFGLMSPVAGGYFGIITAICAWYTSAAGVINPIYGRTVLPTGPRQRIVIKSGTAAK</sequence>
<dbReference type="KEGG" id="aacx:DEACI_1732"/>
<dbReference type="NCBIfam" id="NF038013">
    <property type="entry name" value="AceTr_1"/>
    <property type="match status" value="1"/>
</dbReference>
<feature type="transmembrane region" description="Helical" evidence="6">
    <location>
        <begin position="12"/>
        <end position="31"/>
    </location>
</feature>
<dbReference type="GO" id="GO:0015123">
    <property type="term" value="F:acetate transmembrane transporter activity"/>
    <property type="evidence" value="ECO:0007669"/>
    <property type="project" value="TreeGrafter"/>
</dbReference>
<organism evidence="7">
    <name type="scientific">Acididesulfobacillus acetoxydans</name>
    <dbReference type="NCBI Taxonomy" id="1561005"/>
    <lineage>
        <taxon>Bacteria</taxon>
        <taxon>Bacillati</taxon>
        <taxon>Bacillota</taxon>
        <taxon>Clostridia</taxon>
        <taxon>Eubacteriales</taxon>
        <taxon>Peptococcaceae</taxon>
        <taxon>Acididesulfobacillus</taxon>
    </lineage>
</organism>
<gene>
    <name evidence="8" type="ORF">DEACI_1407</name>
    <name evidence="7" type="ORF">DEACI_1732</name>
</gene>
<protein>
    <submittedName>
        <fullName evidence="7">GPR1/FUN34/yaaH family</fullName>
    </submittedName>
    <submittedName>
        <fullName evidence="8">GPR1/FUN34/yaaH protein</fullName>
    </submittedName>
</protein>
<dbReference type="InterPro" id="IPR000791">
    <property type="entry name" value="Gpr1/Fun34/SatP-like"/>
</dbReference>